<feature type="signal peptide" evidence="3">
    <location>
        <begin position="1"/>
        <end position="20"/>
    </location>
</feature>
<dbReference type="Gene3D" id="3.40.630.10">
    <property type="entry name" value="Zn peptidases"/>
    <property type="match status" value="1"/>
</dbReference>
<gene>
    <name evidence="5" type="ORF">H9819_04345</name>
</gene>
<name>A0A9D2A8E6_9BACE</name>
<dbReference type="GO" id="GO:0008270">
    <property type="term" value="F:zinc ion binding"/>
    <property type="evidence" value="ECO:0007669"/>
    <property type="project" value="TreeGrafter"/>
</dbReference>
<reference evidence="5" key="2">
    <citation type="submission" date="2021-04" db="EMBL/GenBank/DDBJ databases">
        <authorList>
            <person name="Gilroy R."/>
        </authorList>
    </citation>
    <scope>NUCLEOTIDE SEQUENCE</scope>
    <source>
        <strain evidence="5">ChiHjej12B11-24981</strain>
    </source>
</reference>
<dbReference type="AlphaFoldDB" id="A0A9D2A8E6"/>
<keyword evidence="2" id="KW-0012">Acyltransferase</keyword>
<evidence type="ECO:0000313" key="6">
    <source>
        <dbReference type="Proteomes" id="UP000824023"/>
    </source>
</evidence>
<dbReference type="CDD" id="cd08656">
    <property type="entry name" value="M28_like"/>
    <property type="match status" value="1"/>
</dbReference>
<dbReference type="InterPro" id="IPR040234">
    <property type="entry name" value="QC/QCL"/>
</dbReference>
<dbReference type="GO" id="GO:0016603">
    <property type="term" value="F:glutaminyl-peptide cyclotransferase activity"/>
    <property type="evidence" value="ECO:0007669"/>
    <property type="project" value="TreeGrafter"/>
</dbReference>
<dbReference type="PANTHER" id="PTHR12283">
    <property type="entry name" value="GLUTAMINYL-PEPTIDE CYCLOTRANSFERASE"/>
    <property type="match status" value="1"/>
</dbReference>
<dbReference type="PANTHER" id="PTHR12283:SF6">
    <property type="entry name" value="GLUTAMINYL-PEPTIDE CYCLOTRANSFERASE-RELATED"/>
    <property type="match status" value="1"/>
</dbReference>
<accession>A0A9D2A8E6</accession>
<dbReference type="Proteomes" id="UP000824023">
    <property type="component" value="Unassembled WGS sequence"/>
</dbReference>
<evidence type="ECO:0000256" key="3">
    <source>
        <dbReference type="SAM" id="SignalP"/>
    </source>
</evidence>
<evidence type="ECO:0000256" key="1">
    <source>
        <dbReference type="ARBA" id="ARBA00022679"/>
    </source>
</evidence>
<organism evidence="5 6">
    <name type="scientific">Candidatus Bacteroides merdipullorum</name>
    <dbReference type="NCBI Taxonomy" id="2838474"/>
    <lineage>
        <taxon>Bacteria</taxon>
        <taxon>Pseudomonadati</taxon>
        <taxon>Bacteroidota</taxon>
        <taxon>Bacteroidia</taxon>
        <taxon>Bacteroidales</taxon>
        <taxon>Bacteroidaceae</taxon>
        <taxon>Bacteroides</taxon>
    </lineage>
</organism>
<evidence type="ECO:0000259" key="4">
    <source>
        <dbReference type="Pfam" id="PF04389"/>
    </source>
</evidence>
<dbReference type="SUPFAM" id="SSF53187">
    <property type="entry name" value="Zn-dependent exopeptidases"/>
    <property type="match status" value="1"/>
</dbReference>
<proteinExistence type="predicted"/>
<keyword evidence="3" id="KW-0732">Signal</keyword>
<keyword evidence="1" id="KW-0808">Transferase</keyword>
<dbReference type="EMBL" id="DXCK01000062">
    <property type="protein sequence ID" value="HIZ01470.1"/>
    <property type="molecule type" value="Genomic_DNA"/>
</dbReference>
<feature type="chain" id="PRO_5039214020" evidence="3">
    <location>
        <begin position="21"/>
        <end position="337"/>
    </location>
</feature>
<dbReference type="PROSITE" id="PS51257">
    <property type="entry name" value="PROKAR_LIPOPROTEIN"/>
    <property type="match status" value="1"/>
</dbReference>
<sequence>MKQKHPLIAAALLMTLAIMACGNHRKQADQAAAAADTEAQDTVTPPTFCADSAYRYVQEQVDFGPRVPNTQAHRDCGDYLIGKLRQFGATVSVQEADLVAYDNTILKARNIIGSYQPENRRRVLLCAHWDSRPYADAERNKKRQREPILGANDGASGVGVLLELARLIQQRQPAIGVDIIFFDAEDYGMPTFHRGQYKPDTWCLGSQYWGRVPHTQGYNARYGILLDMVGGRGATFYRELFSQRTAPAQVKKIWDTAARLGFQDFFPQADGTEVTDDHIYVYNLTRIPCVDIINYDPQGDTGFGDFWHTHDDNMDIIDRATLNAVGTTVATVIYNEK</sequence>
<comment type="caution">
    <text evidence="5">The sequence shown here is derived from an EMBL/GenBank/DDBJ whole genome shotgun (WGS) entry which is preliminary data.</text>
</comment>
<evidence type="ECO:0000256" key="2">
    <source>
        <dbReference type="ARBA" id="ARBA00023315"/>
    </source>
</evidence>
<feature type="domain" description="Peptidase M28" evidence="4">
    <location>
        <begin position="110"/>
        <end position="332"/>
    </location>
</feature>
<dbReference type="Pfam" id="PF04389">
    <property type="entry name" value="Peptidase_M28"/>
    <property type="match status" value="1"/>
</dbReference>
<reference evidence="5" key="1">
    <citation type="journal article" date="2021" name="PeerJ">
        <title>Extensive microbial diversity within the chicken gut microbiome revealed by metagenomics and culture.</title>
        <authorList>
            <person name="Gilroy R."/>
            <person name="Ravi A."/>
            <person name="Getino M."/>
            <person name="Pursley I."/>
            <person name="Horton D.L."/>
            <person name="Alikhan N.F."/>
            <person name="Baker D."/>
            <person name="Gharbi K."/>
            <person name="Hall N."/>
            <person name="Watson M."/>
            <person name="Adriaenssens E.M."/>
            <person name="Foster-Nyarko E."/>
            <person name="Jarju S."/>
            <person name="Secka A."/>
            <person name="Antonio M."/>
            <person name="Oren A."/>
            <person name="Chaudhuri R.R."/>
            <person name="La Ragione R."/>
            <person name="Hildebrand F."/>
            <person name="Pallen M.J."/>
        </authorList>
    </citation>
    <scope>NUCLEOTIDE SEQUENCE</scope>
    <source>
        <strain evidence="5">ChiHjej12B11-24981</strain>
    </source>
</reference>
<evidence type="ECO:0000313" key="5">
    <source>
        <dbReference type="EMBL" id="HIZ01470.1"/>
    </source>
</evidence>
<protein>
    <submittedName>
        <fullName evidence="5">M28 family peptidase</fullName>
    </submittedName>
</protein>
<dbReference type="InterPro" id="IPR007484">
    <property type="entry name" value="Peptidase_M28"/>
</dbReference>